<evidence type="ECO:0000256" key="4">
    <source>
        <dbReference type="ARBA" id="ARBA00029351"/>
    </source>
</evidence>
<keyword evidence="7" id="KW-0812">Transmembrane</keyword>
<evidence type="ECO:0000313" key="10">
    <source>
        <dbReference type="Proteomes" id="UP000623461"/>
    </source>
</evidence>
<keyword evidence="10" id="KW-1185">Reference proteome</keyword>
<dbReference type="InterPro" id="IPR027387">
    <property type="entry name" value="Cytb/b6-like_sf"/>
</dbReference>
<comment type="catalytic activity">
    <reaction evidence="4">
        <text>a quinol + 2 Fe(III)-[cytochrome c](out) = a quinone + 2 Fe(II)-[cytochrome c](out) + 2 H(+)(out)</text>
        <dbReference type="Rhea" id="RHEA:11484"/>
        <dbReference type="Rhea" id="RHEA-COMP:10350"/>
        <dbReference type="Rhea" id="RHEA-COMP:14399"/>
        <dbReference type="ChEBI" id="CHEBI:15378"/>
        <dbReference type="ChEBI" id="CHEBI:24646"/>
        <dbReference type="ChEBI" id="CHEBI:29033"/>
        <dbReference type="ChEBI" id="CHEBI:29034"/>
        <dbReference type="ChEBI" id="CHEBI:132124"/>
        <dbReference type="EC" id="7.1.1.8"/>
    </reaction>
</comment>
<feature type="compositionally biased region" description="Basic and acidic residues" evidence="6">
    <location>
        <begin position="576"/>
        <end position="588"/>
    </location>
</feature>
<dbReference type="InterPro" id="IPR016174">
    <property type="entry name" value="Di-haem_cyt_TM"/>
</dbReference>
<feature type="transmembrane region" description="Helical" evidence="7">
    <location>
        <begin position="232"/>
        <end position="252"/>
    </location>
</feature>
<keyword evidence="7" id="KW-0472">Membrane</keyword>
<dbReference type="EMBL" id="BMNZ01000001">
    <property type="protein sequence ID" value="GGM82949.1"/>
    <property type="molecule type" value="Genomic_DNA"/>
</dbReference>
<organism evidence="9 10">
    <name type="scientific">Terrabacter tumescens</name>
    <dbReference type="NCBI Taxonomy" id="60443"/>
    <lineage>
        <taxon>Bacteria</taxon>
        <taxon>Bacillati</taxon>
        <taxon>Actinomycetota</taxon>
        <taxon>Actinomycetes</taxon>
        <taxon>Micrococcales</taxon>
        <taxon>Intrasporangiaceae</taxon>
        <taxon>Terrabacter</taxon>
    </lineage>
</organism>
<evidence type="ECO:0000256" key="5">
    <source>
        <dbReference type="ARBA" id="ARBA00029568"/>
    </source>
</evidence>
<comment type="caution">
    <text evidence="9">The sequence shown here is derived from an EMBL/GenBank/DDBJ whole genome shotgun (WGS) entry which is preliminary data.</text>
</comment>
<dbReference type="PANTHER" id="PTHR19271">
    <property type="entry name" value="CYTOCHROME B"/>
    <property type="match status" value="1"/>
</dbReference>
<dbReference type="PANTHER" id="PTHR19271:SF16">
    <property type="entry name" value="CYTOCHROME B"/>
    <property type="match status" value="1"/>
</dbReference>
<feature type="transmembrane region" description="Helical" evidence="7">
    <location>
        <begin position="283"/>
        <end position="305"/>
    </location>
</feature>
<proteinExistence type="predicted"/>
<evidence type="ECO:0000256" key="7">
    <source>
        <dbReference type="SAM" id="Phobius"/>
    </source>
</evidence>
<name>A0ABQ2HIY7_9MICO</name>
<dbReference type="RefSeq" id="WP_030146306.1">
    <property type="nucleotide sequence ID" value="NZ_BMNZ01000001.1"/>
</dbReference>
<feature type="domain" description="Cytochrome b/b6 N-terminal region profile" evidence="8">
    <location>
        <begin position="33"/>
        <end position="259"/>
    </location>
</feature>
<dbReference type="Pfam" id="PF13631">
    <property type="entry name" value="Cytochrom_B_N_2"/>
    <property type="match status" value="1"/>
</dbReference>
<feature type="transmembrane region" description="Helical" evidence="7">
    <location>
        <begin position="66"/>
        <end position="86"/>
    </location>
</feature>
<evidence type="ECO:0000256" key="2">
    <source>
        <dbReference type="ARBA" id="ARBA00012951"/>
    </source>
</evidence>
<evidence type="ECO:0000256" key="3">
    <source>
        <dbReference type="ARBA" id="ARBA00016116"/>
    </source>
</evidence>
<dbReference type="EC" id="7.1.1.8" evidence="2"/>
<reference evidence="10" key="1">
    <citation type="journal article" date="2019" name="Int. J. Syst. Evol. Microbiol.">
        <title>The Global Catalogue of Microorganisms (GCM) 10K type strain sequencing project: providing services to taxonomists for standard genome sequencing and annotation.</title>
        <authorList>
            <consortium name="The Broad Institute Genomics Platform"/>
            <consortium name="The Broad Institute Genome Sequencing Center for Infectious Disease"/>
            <person name="Wu L."/>
            <person name="Ma J."/>
        </authorList>
    </citation>
    <scope>NUCLEOTIDE SEQUENCE [LARGE SCALE GENOMIC DNA]</scope>
    <source>
        <strain evidence="10">JCM 1365</strain>
    </source>
</reference>
<feature type="transmembrane region" description="Helical" evidence="7">
    <location>
        <begin position="162"/>
        <end position="182"/>
    </location>
</feature>
<accession>A0ABQ2HIY7</accession>
<evidence type="ECO:0000256" key="1">
    <source>
        <dbReference type="ARBA" id="ARBA00001971"/>
    </source>
</evidence>
<feature type="transmembrane region" description="Helical" evidence="7">
    <location>
        <begin position="202"/>
        <end position="220"/>
    </location>
</feature>
<dbReference type="Proteomes" id="UP000623461">
    <property type="component" value="Unassembled WGS sequence"/>
</dbReference>
<feature type="compositionally biased region" description="Basic and acidic residues" evidence="6">
    <location>
        <begin position="550"/>
        <end position="569"/>
    </location>
</feature>
<dbReference type="SUPFAM" id="SSF81342">
    <property type="entry name" value="Transmembrane di-heme cytochromes"/>
    <property type="match status" value="1"/>
</dbReference>
<sequence length="588" mass="64664">MSTINETRPADALRAGDSQADERAAAAKPLGGIAGWMDDRLGGAKGVSFLAKKVFPDHWSFMLGEIAMYSMIVCLLTGAFLTFWFVPSASQVVYDGSYVPLQGVTMSDAYRSTLAISFDIRGGLLIRQIHHWAALIFVVAVFVHMARVFFTGAFRKPREINWVFGTVLSLLACIEGFAGYSLPDDLLSGTGIRAMNGFMQSAPVIGSYMSYFIFGGAFPGEAIIPRLYSAHVLLIPAILVGLFTAHILLVFLHKHTQFPGPGRTNKNVVGYPLMPVYIAKAGGFFFIVFGVIALISAVVTINPIWAYGPYDPSPITAGSQPDWYMGFADGALRLLPGFLEFVSWGNFTWSMNIFPGSLVLLPLMWTIIGVYPFVEAWVTGDKREHHLLDRPRNAPTRTAIGIAGISMYVVLFLAAGNDLMAIKLHLSINDITQTLRVLFFVAPPVAFWITKRICLSLQRADRQKVLHGRETGTIWRYADGRFEEIHAPLTPDERWALVQHESQEPLQLTAGKDANGVDSPIARKERLRAKFSHFYFRDRVAPATPSELEAAHHEHGDHGGVADGGHEAIEPAGAGAERETIKADKQLD</sequence>
<protein>
    <recommendedName>
        <fullName evidence="3">Cytochrome bc1 complex cytochrome b subunit</fullName>
        <ecNumber evidence="2">7.1.1.8</ecNumber>
    </recommendedName>
    <alternativeName>
        <fullName evidence="5">Cytochrome bc1 reductase complex subunit QcrB</fullName>
    </alternativeName>
</protein>
<feature type="transmembrane region" description="Helical" evidence="7">
    <location>
        <begin position="353"/>
        <end position="374"/>
    </location>
</feature>
<keyword evidence="7" id="KW-1133">Transmembrane helix</keyword>
<dbReference type="InterPro" id="IPR005797">
    <property type="entry name" value="Cyt_b/b6_N"/>
</dbReference>
<gene>
    <name evidence="9" type="primary">qcrB</name>
    <name evidence="9" type="ORF">GCM10009721_04300</name>
</gene>
<feature type="transmembrane region" description="Helical" evidence="7">
    <location>
        <begin position="394"/>
        <end position="415"/>
    </location>
</feature>
<evidence type="ECO:0000259" key="8">
    <source>
        <dbReference type="PROSITE" id="PS51002"/>
    </source>
</evidence>
<evidence type="ECO:0000256" key="6">
    <source>
        <dbReference type="SAM" id="MobiDB-lite"/>
    </source>
</evidence>
<dbReference type="Gene3D" id="1.20.810.10">
    <property type="entry name" value="Cytochrome Bc1 Complex, Chain C"/>
    <property type="match status" value="1"/>
</dbReference>
<feature type="transmembrane region" description="Helical" evidence="7">
    <location>
        <begin position="129"/>
        <end position="150"/>
    </location>
</feature>
<evidence type="ECO:0000313" key="9">
    <source>
        <dbReference type="EMBL" id="GGM82949.1"/>
    </source>
</evidence>
<feature type="region of interest" description="Disordered" evidence="6">
    <location>
        <begin position="550"/>
        <end position="588"/>
    </location>
</feature>
<dbReference type="PROSITE" id="PS51002">
    <property type="entry name" value="CYTB_NTER"/>
    <property type="match status" value="1"/>
</dbReference>
<comment type="cofactor">
    <cofactor evidence="1">
        <name>heme</name>
        <dbReference type="ChEBI" id="CHEBI:30413"/>
    </cofactor>
</comment>